<gene>
    <name evidence="9" type="ORF">QYM36_012670</name>
</gene>
<evidence type="ECO:0000256" key="2">
    <source>
        <dbReference type="ARBA" id="ARBA00005274"/>
    </source>
</evidence>
<dbReference type="InterPro" id="IPR057974">
    <property type="entry name" value="NUA/TPR/MLP1-2-like_dom"/>
</dbReference>
<reference evidence="9" key="1">
    <citation type="submission" date="2023-07" db="EMBL/GenBank/DDBJ databases">
        <title>Chromosome-level genome assembly of Artemia franciscana.</title>
        <authorList>
            <person name="Jo E."/>
        </authorList>
    </citation>
    <scope>NUCLEOTIDE SEQUENCE</scope>
    <source>
        <tissue evidence="9">Whole body</tissue>
    </source>
</reference>
<dbReference type="Proteomes" id="UP001187531">
    <property type="component" value="Unassembled WGS sequence"/>
</dbReference>
<evidence type="ECO:0000256" key="3">
    <source>
        <dbReference type="ARBA" id="ARBA00019789"/>
    </source>
</evidence>
<dbReference type="GO" id="GO:0034399">
    <property type="term" value="C:nuclear periphery"/>
    <property type="evidence" value="ECO:0007669"/>
    <property type="project" value="UniProtKB-ARBA"/>
</dbReference>
<organism evidence="9 10">
    <name type="scientific">Artemia franciscana</name>
    <name type="common">Brine shrimp</name>
    <name type="synonym">Artemia sanfranciscana</name>
    <dbReference type="NCBI Taxonomy" id="6661"/>
    <lineage>
        <taxon>Eukaryota</taxon>
        <taxon>Metazoa</taxon>
        <taxon>Ecdysozoa</taxon>
        <taxon>Arthropoda</taxon>
        <taxon>Crustacea</taxon>
        <taxon>Branchiopoda</taxon>
        <taxon>Anostraca</taxon>
        <taxon>Artemiidae</taxon>
        <taxon>Artemia</taxon>
    </lineage>
</organism>
<dbReference type="Pfam" id="PF07926">
    <property type="entry name" value="TPR_MLP1_2"/>
    <property type="match status" value="1"/>
</dbReference>
<dbReference type="GO" id="GO:0006606">
    <property type="term" value="P:protein import into nucleus"/>
    <property type="evidence" value="ECO:0007669"/>
    <property type="project" value="InterPro"/>
</dbReference>
<keyword evidence="10" id="KW-1185">Reference proteome</keyword>
<feature type="coiled-coil region" evidence="6">
    <location>
        <begin position="1346"/>
        <end position="1464"/>
    </location>
</feature>
<feature type="coiled-coil region" evidence="6">
    <location>
        <begin position="1212"/>
        <end position="1314"/>
    </location>
</feature>
<dbReference type="GO" id="GO:0005643">
    <property type="term" value="C:nuclear pore"/>
    <property type="evidence" value="ECO:0007669"/>
    <property type="project" value="UniProtKB-ARBA"/>
</dbReference>
<evidence type="ECO:0000256" key="4">
    <source>
        <dbReference type="ARBA" id="ARBA00023054"/>
    </source>
</evidence>
<keyword evidence="5" id="KW-0539">Nucleus</keyword>
<feature type="coiled-coil region" evidence="6">
    <location>
        <begin position="880"/>
        <end position="1003"/>
    </location>
</feature>
<dbReference type="GO" id="GO:0017056">
    <property type="term" value="F:structural constituent of nuclear pore"/>
    <property type="evidence" value="ECO:0007669"/>
    <property type="project" value="TreeGrafter"/>
</dbReference>
<dbReference type="Gene3D" id="1.10.287.1490">
    <property type="match status" value="1"/>
</dbReference>
<feature type="coiled-coil region" evidence="6">
    <location>
        <begin position="746"/>
        <end position="847"/>
    </location>
</feature>
<feature type="domain" description="NUA/TPR/MLP1-2-like" evidence="8">
    <location>
        <begin position="480"/>
        <end position="579"/>
    </location>
</feature>
<evidence type="ECO:0000256" key="5">
    <source>
        <dbReference type="ARBA" id="ARBA00023242"/>
    </source>
</evidence>
<dbReference type="Pfam" id="PF25785">
    <property type="entry name" value="TPR"/>
    <property type="match status" value="1"/>
</dbReference>
<dbReference type="PANTHER" id="PTHR18898">
    <property type="entry name" value="NUCLEOPROTEIN TPR-RELATED"/>
    <property type="match status" value="1"/>
</dbReference>
<evidence type="ECO:0000259" key="8">
    <source>
        <dbReference type="Pfam" id="PF25785"/>
    </source>
</evidence>
<dbReference type="GO" id="GO:0006406">
    <property type="term" value="P:mRNA export from nucleus"/>
    <property type="evidence" value="ECO:0007669"/>
    <property type="project" value="TreeGrafter"/>
</dbReference>
<proteinExistence type="inferred from homology"/>
<keyword evidence="4 6" id="KW-0175">Coiled coil</keyword>
<evidence type="ECO:0000313" key="10">
    <source>
        <dbReference type="Proteomes" id="UP001187531"/>
    </source>
</evidence>
<feature type="coiled-coil region" evidence="6">
    <location>
        <begin position="601"/>
        <end position="703"/>
    </location>
</feature>
<evidence type="ECO:0000259" key="7">
    <source>
        <dbReference type="Pfam" id="PF07926"/>
    </source>
</evidence>
<dbReference type="GO" id="GO:1901673">
    <property type="term" value="P:regulation of mitotic spindle assembly"/>
    <property type="evidence" value="ECO:0007669"/>
    <property type="project" value="TreeGrafter"/>
</dbReference>
<feature type="coiled-coil region" evidence="6">
    <location>
        <begin position="1099"/>
        <end position="1179"/>
    </location>
</feature>
<feature type="coiled-coil region" evidence="6">
    <location>
        <begin position="49"/>
        <end position="386"/>
    </location>
</feature>
<comment type="caution">
    <text evidence="9">The sequence shown here is derived from an EMBL/GenBank/DDBJ whole genome shotgun (WGS) entry which is preliminary data.</text>
</comment>
<name>A0AA88L3R5_ARTSF</name>
<dbReference type="PANTHER" id="PTHR18898:SF2">
    <property type="entry name" value="NUCLEOPROTEIN TPR"/>
    <property type="match status" value="1"/>
</dbReference>
<comment type="subcellular location">
    <subcellularLocation>
        <location evidence="1">Nucleus</location>
    </subcellularLocation>
</comment>
<protein>
    <recommendedName>
        <fullName evidence="3">Nucleoprotein TPR</fullName>
    </recommendedName>
</protein>
<dbReference type="EMBL" id="JAVRJZ010000016">
    <property type="protein sequence ID" value="KAK2711596.1"/>
    <property type="molecule type" value="Genomic_DNA"/>
</dbReference>
<feature type="coiled-coil region" evidence="6">
    <location>
        <begin position="1036"/>
        <end position="1063"/>
    </location>
</feature>
<sequence length="1477" mass="171692">QPWTLFKEKRNSHSKLMEDIDFKRLSQLFTKSELEAVNKNILAKFEKYLEHENLLLENKQNEIEQVKANNQHLTKENHEKQKKYEEDIASLREEFKDAERKLKETAEILKFREVESLEFQNNIRNLEVKCSSMESQVTLLNSEKESFKEMLSRRESEVSSLQNQLKVINEQLLSSQKEKWQLKEKEEEIASKELTLKVREEQINYKVSLLEKQVIDLENEVEEKNVNLLIRSKDSSTEILRLKDELDRTKEDLRLKEDAVARLKEKCDDQLKSIDELSDRIRSFADVDNQVKSGLRNELLAQKKMTEMYKEHEQLAEKAAEQAVEKCKQLQETLKKAVESCGDYETQLEEEKLRHAEDVENLQTTISKLEEELHHANELLEQKTSIAADISELSPKGASFFQSGITVTRMYTDYNTLSEKYARLEMERDHLQKVLEDVEEKIPLIKQQAFELQKEREENEDLRQKIEKDQSLVSRCRYEAEMAKSESMYQKRQNSRLEILVKDLQRQVVTLLRENHQFKTGVAMIENLEDYEYDVSTPEAQKTIGEHLVVFKSIDELQENNLRLLATIRKLSEESEVAESAAVAEKTRDLNIEVTSLRSQLKSMQDSRANTMQLVERLKKEYESQKSLADSLNMSIQQRNEADASKVEAKEERIAELKVEVKELHDKIEVERKKAEEAISKEKKHHQEAIQKLTEENNSLKVSVEKVSAILEQEKAQFQKLAGVLKMVRMENQALTEKSVSLSGLTKTQENEINSLKQDKLKVEEQHERAKVTISQIQRERQSLRDKISQLNNEIVRLQAEVSEAPRTSRIETMLKQELLQKNSVEVDALKEEITRLRTECEIVRKQMSEQLEFFKSSREEWRHREKELKHVNDELILKELKLRNEVNEYVDKADKMQKRLDEATESLKIHQRLAVPKSPHAQQPMSARFSTIQMELLEAKNYIEELNSEIERLKAKIKEAEDESTQYRSLADSRDQQLKEVTEQTQNSMKTFEKELNILKGEEEAKSAQILSLKSSLDMRMAQIECFEKVKEAIREERQKEVEKLENDLKAANVTMKFLGQKTTDLQNEIKAVKTSADEKDDNYRNEVIAHARSVDAMKLLREEFKEVSKRLVAAEKIAADAVSKEKLIEAKCSVDVQALETRLSELNSSNIELRKINEILQDQVAKLSEAAEAERNLSVSSTLDEERTNQQLLEVISFLRRDSKMTRTHLERSEAECSQLTAQLKQIRLQLESSEADLKRERTTQRASLGAPEGETLLRKIETMTCLQDSNRRLRDELTILQSQFDEVKNKLDTATKELEPLKEKNRKLNEQFDSISVEATVLRTEIARVKTQSAVFSRGVTERAKFQAEKESLEKSLKSKEAEVARIKNSLDNALKQVESAQKNFDQSKITVEQLNARNEQMKSKMEELNAKLDESDKSRRALQEELNSIRDNLGTTSQELTILKADFEKKTQELAKANNTSSQVNPLHSIFTR</sequence>
<dbReference type="InterPro" id="IPR012929">
    <property type="entry name" value="Nucleoprot-TPR/MLP1-2_dom"/>
</dbReference>
<feature type="non-terminal residue" evidence="9">
    <location>
        <position position="1"/>
    </location>
</feature>
<evidence type="ECO:0000313" key="9">
    <source>
        <dbReference type="EMBL" id="KAK2711596.1"/>
    </source>
</evidence>
<comment type="similarity">
    <text evidence="2">Belongs to the TPR family.</text>
</comment>
<feature type="domain" description="Nucleoprotein TPR/MLP1-2" evidence="7">
    <location>
        <begin position="1041"/>
        <end position="1167"/>
    </location>
</feature>
<evidence type="ECO:0000256" key="1">
    <source>
        <dbReference type="ARBA" id="ARBA00004123"/>
    </source>
</evidence>
<feature type="coiled-coil region" evidence="6">
    <location>
        <begin position="414"/>
        <end position="514"/>
    </location>
</feature>
<evidence type="ECO:0000256" key="6">
    <source>
        <dbReference type="SAM" id="Coils"/>
    </source>
</evidence>
<accession>A0AA88L3R5</accession>